<evidence type="ECO:0000256" key="1">
    <source>
        <dbReference type="ARBA" id="ARBA00023015"/>
    </source>
</evidence>
<evidence type="ECO:0000313" key="5">
    <source>
        <dbReference type="EMBL" id="RZB86830.1"/>
    </source>
</evidence>
<dbReference type="EMBL" id="QZWG01000010">
    <property type="protein sequence ID" value="RZB86830.1"/>
    <property type="molecule type" value="Genomic_DNA"/>
</dbReference>
<dbReference type="Pfam" id="PF24663">
    <property type="entry name" value="DUF7651"/>
    <property type="match status" value="1"/>
</dbReference>
<dbReference type="GO" id="GO:0005634">
    <property type="term" value="C:nucleus"/>
    <property type="evidence" value="ECO:0007669"/>
    <property type="project" value="TreeGrafter"/>
</dbReference>
<feature type="region of interest" description="Disordered" evidence="3">
    <location>
        <begin position="1"/>
        <end position="36"/>
    </location>
</feature>
<accession>A0A445IL98</accession>
<evidence type="ECO:0000256" key="2">
    <source>
        <dbReference type="ARBA" id="ARBA00023163"/>
    </source>
</evidence>
<evidence type="ECO:0000259" key="4">
    <source>
        <dbReference type="Pfam" id="PF24663"/>
    </source>
</evidence>
<protein>
    <submittedName>
        <fullName evidence="5">Polycomb group protein EMBRYONIC FLOWER 2</fullName>
    </submittedName>
</protein>
<organism evidence="5 6">
    <name type="scientific">Glycine soja</name>
    <name type="common">Wild soybean</name>
    <dbReference type="NCBI Taxonomy" id="3848"/>
    <lineage>
        <taxon>Eukaryota</taxon>
        <taxon>Viridiplantae</taxon>
        <taxon>Streptophyta</taxon>
        <taxon>Embryophyta</taxon>
        <taxon>Tracheophyta</taxon>
        <taxon>Spermatophyta</taxon>
        <taxon>Magnoliopsida</taxon>
        <taxon>eudicotyledons</taxon>
        <taxon>Gunneridae</taxon>
        <taxon>Pentapetalae</taxon>
        <taxon>rosids</taxon>
        <taxon>fabids</taxon>
        <taxon>Fabales</taxon>
        <taxon>Fabaceae</taxon>
        <taxon>Papilionoideae</taxon>
        <taxon>50 kb inversion clade</taxon>
        <taxon>NPAAA clade</taxon>
        <taxon>indigoferoid/millettioid clade</taxon>
        <taxon>Phaseoleae</taxon>
        <taxon>Glycine</taxon>
        <taxon>Glycine subgen. Soja</taxon>
    </lineage>
</organism>
<gene>
    <name evidence="5" type="ORF">D0Y65_026787</name>
</gene>
<keyword evidence="1" id="KW-0805">Transcription regulation</keyword>
<dbReference type="PANTHER" id="PTHR22597">
    <property type="entry name" value="POLYCOMB GROUP PROTEIN"/>
    <property type="match status" value="1"/>
</dbReference>
<reference evidence="5 6" key="1">
    <citation type="submission" date="2018-09" db="EMBL/GenBank/DDBJ databases">
        <title>A high-quality reference genome of wild soybean provides a powerful tool to mine soybean genomes.</title>
        <authorList>
            <person name="Xie M."/>
            <person name="Chung C.Y.L."/>
            <person name="Li M.-W."/>
            <person name="Wong F.-L."/>
            <person name="Chan T.-F."/>
            <person name="Lam H.-M."/>
        </authorList>
    </citation>
    <scope>NUCLEOTIDE SEQUENCE [LARGE SCALE GENOMIC DNA]</scope>
    <source>
        <strain evidence="6">cv. W05</strain>
        <tissue evidence="5">Hypocotyl of etiolated seedlings</tissue>
    </source>
</reference>
<dbReference type="PANTHER" id="PTHR22597:SF22">
    <property type="entry name" value="POLYCOMB GROUP PROTEIN EMBRYONIC FLOWER 2-RELATED"/>
    <property type="match status" value="1"/>
</dbReference>
<keyword evidence="2" id="KW-0804">Transcription</keyword>
<proteinExistence type="predicted"/>
<name>A0A445IL98_GLYSO</name>
<sequence>MDKSLKVGEDEWRERERGEQNFEREKRENERERDRQRERATLLDFNHFENIEFSISCLPFSGSILRSHPDACEHLSAEEELAAEESLSIYCKPVELYNILQRRAMRNPSFLQRCLHYRIKAKHKKRIQMAVSLTRTITESQNVFPMSICLARRISDHGASRQTAIYQIGRIFIFRNSPGIDLNTQVQANFTLPEVNKLAEEARSCSLDILFVSTATVENSNLSSGVNSNSKPSDLNHLAFFECEMCFSC</sequence>
<dbReference type="GO" id="GO:0031490">
    <property type="term" value="F:chromatin DNA binding"/>
    <property type="evidence" value="ECO:0007669"/>
    <property type="project" value="TreeGrafter"/>
</dbReference>
<dbReference type="Proteomes" id="UP000289340">
    <property type="component" value="Chromosome 10"/>
</dbReference>
<comment type="caution">
    <text evidence="5">The sequence shown here is derived from an EMBL/GenBank/DDBJ whole genome shotgun (WGS) entry which is preliminary data.</text>
</comment>
<evidence type="ECO:0000313" key="6">
    <source>
        <dbReference type="Proteomes" id="UP000289340"/>
    </source>
</evidence>
<keyword evidence="6" id="KW-1185">Reference proteome</keyword>
<evidence type="ECO:0000256" key="3">
    <source>
        <dbReference type="SAM" id="MobiDB-lite"/>
    </source>
</evidence>
<dbReference type="AlphaFoldDB" id="A0A445IL98"/>
<feature type="domain" description="DUF7651" evidence="4">
    <location>
        <begin position="116"/>
        <end position="233"/>
    </location>
</feature>
<dbReference type="InterPro" id="IPR056068">
    <property type="entry name" value="EMF2-like_DUF7651"/>
</dbReference>